<evidence type="ECO:0000256" key="6">
    <source>
        <dbReference type="ARBA" id="ARBA00022989"/>
    </source>
</evidence>
<organism evidence="12 13">
    <name type="scientific">Laodelphax striatellus</name>
    <name type="common">Small brown planthopper</name>
    <name type="synonym">Delphax striatella</name>
    <dbReference type="NCBI Taxonomy" id="195883"/>
    <lineage>
        <taxon>Eukaryota</taxon>
        <taxon>Metazoa</taxon>
        <taxon>Ecdysozoa</taxon>
        <taxon>Arthropoda</taxon>
        <taxon>Hexapoda</taxon>
        <taxon>Insecta</taxon>
        <taxon>Pterygota</taxon>
        <taxon>Neoptera</taxon>
        <taxon>Paraneoptera</taxon>
        <taxon>Hemiptera</taxon>
        <taxon>Auchenorrhyncha</taxon>
        <taxon>Fulgoroidea</taxon>
        <taxon>Delphacidae</taxon>
        <taxon>Criomorphinae</taxon>
        <taxon>Laodelphax</taxon>
    </lineage>
</organism>
<dbReference type="CDD" id="cd15845">
    <property type="entry name" value="SNARE_syntaxin16"/>
    <property type="match status" value="1"/>
</dbReference>
<evidence type="ECO:0000256" key="5">
    <source>
        <dbReference type="ARBA" id="ARBA00022927"/>
    </source>
</evidence>
<evidence type="ECO:0000313" key="12">
    <source>
        <dbReference type="EMBL" id="RZF47740.1"/>
    </source>
</evidence>
<evidence type="ECO:0000256" key="3">
    <source>
        <dbReference type="ARBA" id="ARBA00022448"/>
    </source>
</evidence>
<dbReference type="InterPro" id="IPR000727">
    <property type="entry name" value="T_SNARE_dom"/>
</dbReference>
<name>A0A482XQG3_LAOST</name>
<evidence type="ECO:0000256" key="1">
    <source>
        <dbReference type="ARBA" id="ARBA00004409"/>
    </source>
</evidence>
<sequence>MATRALTDVFVLMRNNALQNRHIYKEQNLSDRTALVSDPDSGYELRRSDRPPVWADSLEETHYALSRLGGKIQDLGRLYDKNLLRPTLDDSSMEEHQIEVLTHEITRMFGTTHKLVQQIRQQSSIGEGDSVTEIESQLSKNVTMSLVASLQELSLTFRRLQNSYLKRLNMREERSKQFFDTTLDIDLNSDSTIIDLNNWGSGGYDLTSEAENLDRQFSYKSMLAGGADQAQAQLLMLEEENTRLAAHHETEVQGIVKSILDLNDIFKDLAHMVVEQGTVLDRIDYNIEQTQSQVHQGYQQLRKADEYHRKNRKMVCIIVLASVTMFLTFLLIIVKT</sequence>
<dbReference type="GO" id="GO:0005484">
    <property type="term" value="F:SNAP receptor activity"/>
    <property type="evidence" value="ECO:0007669"/>
    <property type="project" value="TreeGrafter"/>
</dbReference>
<dbReference type="Proteomes" id="UP000291343">
    <property type="component" value="Unassembled WGS sequence"/>
</dbReference>
<dbReference type="EMBL" id="QKKF02003370">
    <property type="protein sequence ID" value="RZF47740.1"/>
    <property type="molecule type" value="Genomic_DNA"/>
</dbReference>
<keyword evidence="5" id="KW-0653">Protein transport</keyword>
<feature type="transmembrane region" description="Helical" evidence="10">
    <location>
        <begin position="314"/>
        <end position="334"/>
    </location>
</feature>
<dbReference type="InterPro" id="IPR010989">
    <property type="entry name" value="SNARE"/>
</dbReference>
<dbReference type="InParanoid" id="A0A482XQG3"/>
<evidence type="ECO:0000259" key="11">
    <source>
        <dbReference type="PROSITE" id="PS50192"/>
    </source>
</evidence>
<dbReference type="PROSITE" id="PS50192">
    <property type="entry name" value="T_SNARE"/>
    <property type="match status" value="1"/>
</dbReference>
<dbReference type="FunCoup" id="A0A482XQG3">
    <property type="interactions" value="1794"/>
</dbReference>
<dbReference type="GO" id="GO:0048278">
    <property type="term" value="P:vesicle docking"/>
    <property type="evidence" value="ECO:0007669"/>
    <property type="project" value="TreeGrafter"/>
</dbReference>
<dbReference type="SMART" id="SM00397">
    <property type="entry name" value="t_SNARE"/>
    <property type="match status" value="1"/>
</dbReference>
<dbReference type="Gene3D" id="1.20.58.70">
    <property type="match status" value="1"/>
</dbReference>
<proteinExistence type="inferred from homology"/>
<comment type="similarity">
    <text evidence="2">Belongs to the syntaxin family.</text>
</comment>
<dbReference type="GO" id="GO:0000149">
    <property type="term" value="F:SNARE binding"/>
    <property type="evidence" value="ECO:0007669"/>
    <property type="project" value="TreeGrafter"/>
</dbReference>
<dbReference type="SUPFAM" id="SSF47661">
    <property type="entry name" value="t-snare proteins"/>
    <property type="match status" value="1"/>
</dbReference>
<dbReference type="SMR" id="A0A482XQG3"/>
<keyword evidence="4 10" id="KW-0812">Transmembrane</keyword>
<comment type="caution">
    <text evidence="12">The sequence shown here is derived from an EMBL/GenBank/DDBJ whole genome shotgun (WGS) entry which is preliminary data.</text>
</comment>
<evidence type="ECO:0000313" key="13">
    <source>
        <dbReference type="Proteomes" id="UP000291343"/>
    </source>
</evidence>
<protein>
    <recommendedName>
        <fullName evidence="11">t-SNARE coiled-coil homology domain-containing protein</fullName>
    </recommendedName>
</protein>
<dbReference type="GO" id="GO:0000139">
    <property type="term" value="C:Golgi membrane"/>
    <property type="evidence" value="ECO:0007669"/>
    <property type="project" value="UniProtKB-SubCell"/>
</dbReference>
<dbReference type="OrthoDB" id="10251371at2759"/>
<keyword evidence="9 10" id="KW-0472">Membrane</keyword>
<dbReference type="STRING" id="195883.A0A482XQG3"/>
<dbReference type="GO" id="GO:0006906">
    <property type="term" value="P:vesicle fusion"/>
    <property type="evidence" value="ECO:0007669"/>
    <property type="project" value="TreeGrafter"/>
</dbReference>
<dbReference type="GO" id="GO:0031201">
    <property type="term" value="C:SNARE complex"/>
    <property type="evidence" value="ECO:0007669"/>
    <property type="project" value="TreeGrafter"/>
</dbReference>
<evidence type="ECO:0000256" key="2">
    <source>
        <dbReference type="ARBA" id="ARBA00009063"/>
    </source>
</evidence>
<evidence type="ECO:0000256" key="7">
    <source>
        <dbReference type="ARBA" id="ARBA00023034"/>
    </source>
</evidence>
<gene>
    <name evidence="12" type="ORF">LSTR_LSTR006004</name>
</gene>
<dbReference type="GO" id="GO:0006886">
    <property type="term" value="P:intracellular protein transport"/>
    <property type="evidence" value="ECO:0007669"/>
    <property type="project" value="TreeGrafter"/>
</dbReference>
<evidence type="ECO:0000256" key="9">
    <source>
        <dbReference type="ARBA" id="ARBA00023136"/>
    </source>
</evidence>
<dbReference type="AlphaFoldDB" id="A0A482XQG3"/>
<keyword evidence="6 10" id="KW-1133">Transmembrane helix</keyword>
<evidence type="ECO:0000256" key="8">
    <source>
        <dbReference type="ARBA" id="ARBA00023054"/>
    </source>
</evidence>
<dbReference type="PANTHER" id="PTHR19957:SF83">
    <property type="entry name" value="SYNTAXIN-16"/>
    <property type="match status" value="1"/>
</dbReference>
<dbReference type="Pfam" id="PF05739">
    <property type="entry name" value="SNARE"/>
    <property type="match status" value="1"/>
</dbReference>
<keyword evidence="3" id="KW-0813">Transport</keyword>
<keyword evidence="13" id="KW-1185">Reference proteome</keyword>
<feature type="domain" description="T-SNARE coiled-coil homology" evidence="11">
    <location>
        <begin position="242"/>
        <end position="304"/>
    </location>
</feature>
<accession>A0A482XQG3</accession>
<keyword evidence="7" id="KW-0333">Golgi apparatus</keyword>
<dbReference type="InterPro" id="IPR045242">
    <property type="entry name" value="Syntaxin"/>
</dbReference>
<evidence type="ECO:0000256" key="10">
    <source>
        <dbReference type="SAM" id="Phobius"/>
    </source>
</evidence>
<reference evidence="12 13" key="1">
    <citation type="journal article" date="2017" name="Gigascience">
        <title>Genome sequence of the small brown planthopper, Laodelphax striatellus.</title>
        <authorList>
            <person name="Zhu J."/>
            <person name="Jiang F."/>
            <person name="Wang X."/>
            <person name="Yang P."/>
            <person name="Bao Y."/>
            <person name="Zhao W."/>
            <person name="Wang W."/>
            <person name="Lu H."/>
            <person name="Wang Q."/>
            <person name="Cui N."/>
            <person name="Li J."/>
            <person name="Chen X."/>
            <person name="Luo L."/>
            <person name="Yu J."/>
            <person name="Kang L."/>
            <person name="Cui F."/>
        </authorList>
    </citation>
    <scope>NUCLEOTIDE SEQUENCE [LARGE SCALE GENOMIC DNA]</scope>
    <source>
        <strain evidence="12">Lst14</strain>
    </source>
</reference>
<keyword evidence="8" id="KW-0175">Coiled coil</keyword>
<dbReference type="PANTHER" id="PTHR19957">
    <property type="entry name" value="SYNTAXIN"/>
    <property type="match status" value="1"/>
</dbReference>
<comment type="subcellular location">
    <subcellularLocation>
        <location evidence="1">Golgi apparatus membrane</location>
        <topology evidence="1">Single-pass type IV membrane protein</topology>
    </subcellularLocation>
</comment>
<evidence type="ECO:0000256" key="4">
    <source>
        <dbReference type="ARBA" id="ARBA00022692"/>
    </source>
</evidence>